<gene>
    <name evidence="2" type="ORF">OCBIM_22001891mg</name>
</gene>
<feature type="region of interest" description="Disordered" evidence="1">
    <location>
        <begin position="1"/>
        <end position="28"/>
    </location>
</feature>
<feature type="region of interest" description="Disordered" evidence="1">
    <location>
        <begin position="45"/>
        <end position="87"/>
    </location>
</feature>
<organism evidence="2">
    <name type="scientific">Octopus bimaculoides</name>
    <name type="common">California two-spotted octopus</name>
    <dbReference type="NCBI Taxonomy" id="37653"/>
    <lineage>
        <taxon>Eukaryota</taxon>
        <taxon>Metazoa</taxon>
        <taxon>Spiralia</taxon>
        <taxon>Lophotrochozoa</taxon>
        <taxon>Mollusca</taxon>
        <taxon>Cephalopoda</taxon>
        <taxon>Coleoidea</taxon>
        <taxon>Octopodiformes</taxon>
        <taxon>Octopoda</taxon>
        <taxon>Incirrata</taxon>
        <taxon>Octopodidae</taxon>
        <taxon>Octopus</taxon>
    </lineage>
</organism>
<evidence type="ECO:0000256" key="1">
    <source>
        <dbReference type="SAM" id="MobiDB-lite"/>
    </source>
</evidence>
<proteinExistence type="predicted"/>
<feature type="compositionally biased region" description="Basic and acidic residues" evidence="1">
    <location>
        <begin position="65"/>
        <end position="87"/>
    </location>
</feature>
<feature type="compositionally biased region" description="Basic and acidic residues" evidence="1">
    <location>
        <begin position="1"/>
        <end position="19"/>
    </location>
</feature>
<dbReference type="EMBL" id="KQ415786">
    <property type="protein sequence ID" value="KOG00534.1"/>
    <property type="molecule type" value="Genomic_DNA"/>
</dbReference>
<protein>
    <submittedName>
        <fullName evidence="2">Uncharacterized protein</fullName>
    </submittedName>
</protein>
<accession>A0A0L8IHN4</accession>
<evidence type="ECO:0000313" key="2">
    <source>
        <dbReference type="EMBL" id="KOG00534.1"/>
    </source>
</evidence>
<dbReference type="AlphaFoldDB" id="A0A0L8IHN4"/>
<name>A0A0L8IHN4_OCTBM</name>
<sequence length="87" mass="10770">MKSERGEERDSQIQGRESKNYILGKDKRTKHVYKVDDREQIYERKKEGERELSSQLQRRKHYRRSREELCEGLSEKKEREKELRKED</sequence>
<reference evidence="2" key="1">
    <citation type="submission" date="2015-07" db="EMBL/GenBank/DDBJ databases">
        <title>MeaNS - Measles Nucleotide Surveillance Program.</title>
        <authorList>
            <person name="Tran T."/>
            <person name="Druce J."/>
        </authorList>
    </citation>
    <scope>NUCLEOTIDE SEQUENCE</scope>
    <source>
        <strain evidence="2">UCB-OBI-ISO-001</strain>
        <tissue evidence="2">Gonad</tissue>
    </source>
</reference>